<keyword evidence="7" id="KW-0239">DNA-directed DNA polymerase</keyword>
<dbReference type="GO" id="GO:0003684">
    <property type="term" value="F:damaged DNA binding"/>
    <property type="evidence" value="ECO:0007669"/>
    <property type="project" value="InterPro"/>
</dbReference>
<keyword evidence="7" id="KW-0808">Transferase</keyword>
<keyword evidence="4" id="KW-0234">DNA repair</keyword>
<comment type="similarity">
    <text evidence="1">Belongs to the DNA polymerase type-Y family.</text>
</comment>
<dbReference type="EC" id="2.7.7.7" evidence="7"/>
<dbReference type="RefSeq" id="WP_013929571.1">
    <property type="nucleotide sequence ID" value="NC_015703.1"/>
</dbReference>
<dbReference type="SUPFAM" id="SSF56672">
    <property type="entry name" value="DNA/RNA polymerases"/>
    <property type="match status" value="1"/>
</dbReference>
<dbReference type="PROSITE" id="PS50173">
    <property type="entry name" value="UMUC"/>
    <property type="match status" value="1"/>
</dbReference>
<dbReference type="GO" id="GO:0009432">
    <property type="term" value="P:SOS response"/>
    <property type="evidence" value="ECO:0007669"/>
    <property type="project" value="UniProtKB-KW"/>
</dbReference>
<dbReference type="Pfam" id="PF00817">
    <property type="entry name" value="IMS"/>
    <property type="match status" value="1"/>
</dbReference>
<keyword evidence="3" id="KW-0741">SOS mutagenesis</keyword>
<dbReference type="Gene3D" id="3.40.1170.60">
    <property type="match status" value="1"/>
</dbReference>
<dbReference type="PANTHER" id="PTHR11076">
    <property type="entry name" value="DNA REPAIR POLYMERASE UMUC / TRANSFERASE FAMILY MEMBER"/>
    <property type="match status" value="1"/>
</dbReference>
<dbReference type="Proteomes" id="UP000000493">
    <property type="component" value="Chromosome"/>
</dbReference>
<evidence type="ECO:0000256" key="4">
    <source>
        <dbReference type="ARBA" id="ARBA00023204"/>
    </source>
</evidence>
<name>A0A7U4E742_RUNSL</name>
<dbReference type="InterPro" id="IPR043502">
    <property type="entry name" value="DNA/RNA_pol_sf"/>
</dbReference>
<dbReference type="GO" id="GO:0003887">
    <property type="term" value="F:DNA-directed DNA polymerase activity"/>
    <property type="evidence" value="ECO:0007669"/>
    <property type="project" value="UniProtKB-KW"/>
</dbReference>
<reference evidence="7 8" key="2">
    <citation type="journal article" date="2012" name="Stand. Genomic Sci.">
        <title>Complete genome sequence of the aquatic bacterium Runella slithyformis type strain (LSU 4(T)).</title>
        <authorList>
            <person name="Copeland A."/>
            <person name="Zhang X."/>
            <person name="Misra M."/>
            <person name="Lapidus A."/>
            <person name="Nolan M."/>
            <person name="Lucas S."/>
            <person name="Deshpande S."/>
            <person name="Cheng J.F."/>
            <person name="Tapia R."/>
            <person name="Goodwin L.A."/>
            <person name="Pitluck S."/>
            <person name="Liolios K."/>
            <person name="Pagani I."/>
            <person name="Ivanova N."/>
            <person name="Mikhailova N."/>
            <person name="Pati A."/>
            <person name="Chen A."/>
            <person name="Palaniappan K."/>
            <person name="Land M."/>
            <person name="Hauser L."/>
            <person name="Pan C."/>
            <person name="Jeffries C.D."/>
            <person name="Detter J.C."/>
            <person name="Brambilla E.M."/>
            <person name="Rohde M."/>
            <person name="Djao O.D."/>
            <person name="Goker M."/>
            <person name="Sikorski J."/>
            <person name="Tindall B.J."/>
            <person name="Woyke T."/>
            <person name="Bristow J."/>
            <person name="Eisen J.A."/>
            <person name="Markowitz V."/>
            <person name="Hugenholtz P."/>
            <person name="Kyrpides N.C."/>
            <person name="Klenk H.P."/>
            <person name="Mavromatis K."/>
        </authorList>
    </citation>
    <scope>NUCLEOTIDE SEQUENCE [LARGE SCALE GENOMIC DNA]</scope>
    <source>
        <strain evidence="8">ATCC 29530 / DSM 19594 / LMG 11500 / NCIMB 11436 / LSU 4</strain>
    </source>
</reference>
<keyword evidence="7" id="KW-0548">Nucleotidyltransferase</keyword>
<dbReference type="KEGG" id="rsi:Runsl_3912"/>
<evidence type="ECO:0000256" key="5">
    <source>
        <dbReference type="ARBA" id="ARBA00023236"/>
    </source>
</evidence>
<dbReference type="CDD" id="cd01700">
    <property type="entry name" value="PolY_Pol_V_umuC"/>
    <property type="match status" value="1"/>
</dbReference>
<keyword evidence="2" id="KW-0227">DNA damage</keyword>
<dbReference type="GO" id="GO:0006281">
    <property type="term" value="P:DNA repair"/>
    <property type="evidence" value="ECO:0007669"/>
    <property type="project" value="UniProtKB-KW"/>
</dbReference>
<dbReference type="Pfam" id="PF11799">
    <property type="entry name" value="IMS_C"/>
    <property type="match status" value="1"/>
</dbReference>
<evidence type="ECO:0000256" key="3">
    <source>
        <dbReference type="ARBA" id="ARBA00023199"/>
    </source>
</evidence>
<accession>A0A7U4E742</accession>
<dbReference type="AlphaFoldDB" id="A0A7U4E742"/>
<sequence>MFALVDCNNFYVSCERVFNGKIHHKPVVVLSNNDGCVIARSNEAKALGIKMGALAFENEDFFTKNNVEVFSSNYALYGDMSDRVMKTIAEMVPDMEVYSIDEAFIDFHHMPYEDLEALAQKIRQRVKQYTGIPVSIGIAPTKTLAKVANRYTKKYLPHIGVYQIDSDHDAEKALVNTSVEDIWGVGYKYAKMLNEHNIYNALELTYAKEEWIRQKMHVVGVRMLHELQGTICYNLDNEPSPKKGICVSRSFGQSQKDVKVITEAVATFAARCGEKLRKQQSCAHIVHVFLYTNRHRQDQPQYFNSKVLQLPTSTNSSIEIIRYALRGLELIFKSGYSYKKAGVMISGIVPENQVQIDLFDTRKREIDTKAMKALDELNRRMGRDTVKIAVQGFGRDWHLRQERKSRCYTTRWQEILEVEAWG</sequence>
<reference evidence="8" key="1">
    <citation type="submission" date="2011-06" db="EMBL/GenBank/DDBJ databases">
        <title>The complete genome of chromosome of Runella slithyformis DSM 19594.</title>
        <authorList>
            <consortium name="US DOE Joint Genome Institute (JGI-PGF)"/>
            <person name="Lucas S."/>
            <person name="Han J."/>
            <person name="Lapidus A."/>
            <person name="Bruce D."/>
            <person name="Goodwin L."/>
            <person name="Pitluck S."/>
            <person name="Peters L."/>
            <person name="Kyrpides N."/>
            <person name="Mavromatis K."/>
            <person name="Ivanova N."/>
            <person name="Ovchinnikova G."/>
            <person name="Zhang X."/>
            <person name="Misra M."/>
            <person name="Detter J.C."/>
            <person name="Tapia R."/>
            <person name="Han C."/>
            <person name="Land M."/>
            <person name="Hauser L."/>
            <person name="Markowitz V."/>
            <person name="Cheng J.-F."/>
            <person name="Hugenholtz P."/>
            <person name="Woyke T."/>
            <person name="Wu D."/>
            <person name="Tindall B."/>
            <person name="Faehrich R."/>
            <person name="Brambilla E."/>
            <person name="Klenk H.-P."/>
            <person name="Eisen J.A."/>
        </authorList>
    </citation>
    <scope>NUCLEOTIDE SEQUENCE [LARGE SCALE GENOMIC DNA]</scope>
    <source>
        <strain evidence="8">ATCC 29530 / DSM 19594 / LMG 11500 / NCIMB 11436 / LSU 4</strain>
    </source>
</reference>
<keyword evidence="5" id="KW-0742">SOS response</keyword>
<dbReference type="GO" id="GO:0042276">
    <property type="term" value="P:error-prone translesion synthesis"/>
    <property type="evidence" value="ECO:0007669"/>
    <property type="project" value="TreeGrafter"/>
</dbReference>
<dbReference type="InterPro" id="IPR050116">
    <property type="entry name" value="DNA_polymerase-Y"/>
</dbReference>
<protein>
    <submittedName>
        <fullName evidence="7">DNA-directed DNA polymerase</fullName>
        <ecNumber evidence="7">2.7.7.7</ecNumber>
    </submittedName>
</protein>
<dbReference type="Pfam" id="PF13438">
    <property type="entry name" value="DUF4113"/>
    <property type="match status" value="1"/>
</dbReference>
<proteinExistence type="inferred from homology"/>
<evidence type="ECO:0000313" key="8">
    <source>
        <dbReference type="Proteomes" id="UP000000493"/>
    </source>
</evidence>
<dbReference type="InterPro" id="IPR017961">
    <property type="entry name" value="DNA_pol_Y-fam_little_finger"/>
</dbReference>
<evidence type="ECO:0000256" key="1">
    <source>
        <dbReference type="ARBA" id="ARBA00010945"/>
    </source>
</evidence>
<evidence type="ECO:0000256" key="2">
    <source>
        <dbReference type="ARBA" id="ARBA00022763"/>
    </source>
</evidence>
<gene>
    <name evidence="7" type="ordered locus">Runsl_3912</name>
</gene>
<dbReference type="GO" id="GO:0005829">
    <property type="term" value="C:cytosol"/>
    <property type="evidence" value="ECO:0007669"/>
    <property type="project" value="TreeGrafter"/>
</dbReference>
<dbReference type="EMBL" id="CP002859">
    <property type="protein sequence ID" value="AEI50268.1"/>
    <property type="molecule type" value="Genomic_DNA"/>
</dbReference>
<dbReference type="PANTHER" id="PTHR11076:SF34">
    <property type="entry name" value="PROTEIN UMUC"/>
    <property type="match status" value="1"/>
</dbReference>
<organism evidence="7 8">
    <name type="scientific">Runella slithyformis (strain ATCC 29530 / DSM 19594 / LMG 11500 / NCIMB 11436 / LSU 4)</name>
    <dbReference type="NCBI Taxonomy" id="761193"/>
    <lineage>
        <taxon>Bacteria</taxon>
        <taxon>Pseudomonadati</taxon>
        <taxon>Bacteroidota</taxon>
        <taxon>Cytophagia</taxon>
        <taxon>Cytophagales</taxon>
        <taxon>Spirosomataceae</taxon>
        <taxon>Runella</taxon>
    </lineage>
</organism>
<dbReference type="InterPro" id="IPR001126">
    <property type="entry name" value="UmuC"/>
</dbReference>
<keyword evidence="8" id="KW-1185">Reference proteome</keyword>
<dbReference type="Gene3D" id="3.30.70.270">
    <property type="match status" value="1"/>
</dbReference>
<dbReference type="InterPro" id="IPR043128">
    <property type="entry name" value="Rev_trsase/Diguanyl_cyclase"/>
</dbReference>
<feature type="domain" description="UmuC" evidence="6">
    <location>
        <begin position="2"/>
        <end position="186"/>
    </location>
</feature>
<evidence type="ECO:0000259" key="6">
    <source>
        <dbReference type="PROSITE" id="PS50173"/>
    </source>
</evidence>
<evidence type="ECO:0000313" key="7">
    <source>
        <dbReference type="EMBL" id="AEI50268.1"/>
    </source>
</evidence>
<dbReference type="Gene3D" id="1.10.150.20">
    <property type="entry name" value="5' to 3' exonuclease, C-terminal subdomain"/>
    <property type="match status" value="1"/>
</dbReference>
<dbReference type="InterPro" id="IPR025188">
    <property type="entry name" value="DUF4113"/>
</dbReference>